<sequence length="380" mass="41857">METAAPEIEPGSSRCEAICVTPSRQDKFLPTPLQPHEPQLHNAKPKAISSPPTKANRVQYPAGSPDFRKWESCRTMPLVGGFSRGSPVSPASSFRRLSISTSITLVGYEDLNVKSCTNLFTSSVNFFYETIKRVPIIPINDIPNPNYVDSPLEVEGEREEMENTGPTEVTAPRRRSLGRGDLVVRLLASNQSEPTGFDSGGFSRVANATNAAVDPFMYMKTKKITRKVSSLRSVPELQSAVETPIPHLSQRQKGRLQRRPVAIKHDNDEQLVCLGRRQHHQQPLIVDAETNTHDIHFHCWHVDFGRNTGPMLENTPQCSCANNFKRLLWPGGSSPSPVSCLQPAADELLVSKEASPASDHIVWTVEEVGSSSKLTGGTCQ</sequence>
<evidence type="ECO:0000313" key="3">
    <source>
        <dbReference type="Proteomes" id="UP001159363"/>
    </source>
</evidence>
<keyword evidence="3" id="KW-1185">Reference proteome</keyword>
<accession>A0ABQ9GQI7</accession>
<dbReference type="Proteomes" id="UP001159363">
    <property type="component" value="Chromosome 9"/>
</dbReference>
<evidence type="ECO:0000313" key="2">
    <source>
        <dbReference type="EMBL" id="KAJ8874259.1"/>
    </source>
</evidence>
<evidence type="ECO:0000256" key="1">
    <source>
        <dbReference type="SAM" id="MobiDB-lite"/>
    </source>
</evidence>
<organism evidence="2 3">
    <name type="scientific">Dryococelus australis</name>
    <dbReference type="NCBI Taxonomy" id="614101"/>
    <lineage>
        <taxon>Eukaryota</taxon>
        <taxon>Metazoa</taxon>
        <taxon>Ecdysozoa</taxon>
        <taxon>Arthropoda</taxon>
        <taxon>Hexapoda</taxon>
        <taxon>Insecta</taxon>
        <taxon>Pterygota</taxon>
        <taxon>Neoptera</taxon>
        <taxon>Polyneoptera</taxon>
        <taxon>Phasmatodea</taxon>
        <taxon>Verophasmatodea</taxon>
        <taxon>Anareolatae</taxon>
        <taxon>Phasmatidae</taxon>
        <taxon>Eurycanthinae</taxon>
        <taxon>Dryococelus</taxon>
    </lineage>
</organism>
<feature type="region of interest" description="Disordered" evidence="1">
    <location>
        <begin position="26"/>
        <end position="58"/>
    </location>
</feature>
<dbReference type="EMBL" id="JARBHB010000010">
    <property type="protein sequence ID" value="KAJ8874259.1"/>
    <property type="molecule type" value="Genomic_DNA"/>
</dbReference>
<gene>
    <name evidence="2" type="ORF">PR048_025102</name>
</gene>
<comment type="caution">
    <text evidence="2">The sequence shown here is derived from an EMBL/GenBank/DDBJ whole genome shotgun (WGS) entry which is preliminary data.</text>
</comment>
<name>A0ABQ9GQI7_9NEOP</name>
<reference evidence="2 3" key="1">
    <citation type="submission" date="2023-02" db="EMBL/GenBank/DDBJ databases">
        <title>LHISI_Scaffold_Assembly.</title>
        <authorList>
            <person name="Stuart O.P."/>
            <person name="Cleave R."/>
            <person name="Magrath M.J.L."/>
            <person name="Mikheyev A.S."/>
        </authorList>
    </citation>
    <scope>NUCLEOTIDE SEQUENCE [LARGE SCALE GENOMIC DNA]</scope>
    <source>
        <strain evidence="2">Daus_M_001</strain>
        <tissue evidence="2">Leg muscle</tissue>
    </source>
</reference>
<protein>
    <submittedName>
        <fullName evidence="2">Uncharacterized protein</fullName>
    </submittedName>
</protein>
<proteinExistence type="predicted"/>